<dbReference type="AlphaFoldDB" id="A0A0C3MLM2"/>
<dbReference type="InterPro" id="IPR028938">
    <property type="entry name" value="Rsf1-like"/>
</dbReference>
<feature type="compositionally biased region" description="Low complexity" evidence="4">
    <location>
        <begin position="229"/>
        <end position="239"/>
    </location>
</feature>
<feature type="compositionally biased region" description="Acidic residues" evidence="4">
    <location>
        <begin position="321"/>
        <end position="334"/>
    </location>
</feature>
<dbReference type="OrthoDB" id="303107at2759"/>
<dbReference type="InterPro" id="IPR012675">
    <property type="entry name" value="Beta-grasp_dom_sf"/>
</dbReference>
<feature type="region of interest" description="Disordered" evidence="4">
    <location>
        <begin position="791"/>
        <end position="871"/>
    </location>
</feature>
<dbReference type="InterPro" id="IPR013083">
    <property type="entry name" value="Znf_RING/FYVE/PHD"/>
</dbReference>
<dbReference type="PANTHER" id="PTHR14296:SF3">
    <property type="entry name" value="DIKAR, ISOFORM F"/>
    <property type="match status" value="1"/>
</dbReference>
<feature type="compositionally biased region" description="Pro residues" evidence="4">
    <location>
        <begin position="720"/>
        <end position="733"/>
    </location>
</feature>
<evidence type="ECO:0000256" key="1">
    <source>
        <dbReference type="ARBA" id="ARBA00022723"/>
    </source>
</evidence>
<dbReference type="Proteomes" id="UP000054248">
    <property type="component" value="Unassembled WGS sequence"/>
</dbReference>
<dbReference type="SUPFAM" id="SSF57903">
    <property type="entry name" value="FYVE/PHD zinc finger"/>
    <property type="match status" value="1"/>
</dbReference>
<evidence type="ECO:0000256" key="2">
    <source>
        <dbReference type="ARBA" id="ARBA00022771"/>
    </source>
</evidence>
<evidence type="ECO:0000256" key="3">
    <source>
        <dbReference type="ARBA" id="ARBA00022833"/>
    </source>
</evidence>
<dbReference type="GO" id="GO:0031213">
    <property type="term" value="C:RSF complex"/>
    <property type="evidence" value="ECO:0007669"/>
    <property type="project" value="InterPro"/>
</dbReference>
<feature type="domain" description="Zinc finger PHD-type" evidence="5">
    <location>
        <begin position="611"/>
        <end position="668"/>
    </location>
</feature>
<dbReference type="GO" id="GO:0008270">
    <property type="term" value="F:zinc ion binding"/>
    <property type="evidence" value="ECO:0007669"/>
    <property type="project" value="UniProtKB-KW"/>
</dbReference>
<feature type="compositionally biased region" description="Pro residues" evidence="4">
    <location>
        <begin position="815"/>
        <end position="825"/>
    </location>
</feature>
<name>A0A0C3MLM2_9AGAM</name>
<feature type="region of interest" description="Disordered" evidence="4">
    <location>
        <begin position="185"/>
        <end position="405"/>
    </location>
</feature>
<accession>A0A0C3MLM2</accession>
<keyword evidence="3" id="KW-0862">Zinc</keyword>
<feature type="region of interest" description="Disordered" evidence="4">
    <location>
        <begin position="493"/>
        <end position="538"/>
    </location>
</feature>
<sequence length="1002" mass="113262">MPHRRTQRKETTPEPELEQPVLTPNHHFLRSNVKWAAVCQYIITFFPAISVPDFTVQVLEDDMANSTFTIIPKLMHKMLYTTTLDRRINAETWEIYLRKQLVKRDPEMNPMGDDDEPIDWVDLSVESKLDVFSRIIEWPFYNPTRLRQQMNDDDNFARWRAEPIGHDQQRNAYWFIGGERLWIQRSKEPPRSRKPKPKPKKKKATPKVDALPKRRGRPPKVKPSLTTDSASASRDSSSGPRRRSKRASVVEASSRPAKRRRMLGTRISSRLHRNEELDEEWQQVPEEWLPKSDDDSSYSEGESKKAESKASRSSKRLNPVETDDNDSDLTELSDEAASKVDDEERDENQEEGSDAEESDGETKEEDGEGEGEGEGEEVEEEGKEEPDAEKQEKAPATTWMSPDDPNWVEWETICITLEEWKEFVAKFKGSNSTYERQLYRRLTKEFLPYVEEVFEDRKRIAEEKRMQELKVHQDVESYIGRKRSTRLAIIESSKEKQRAEEAAKVEEDTKHGRARRVEAREQKQVSERERREQERERRRQERELEELLEAQKAAEDEEKEKATAAKLTAIQEARGTSNANRPIRKSRAAITYNQSPRGTPPLAERESWELACEICGKKGWNIDDGKVITACERCGKWQHTECHDKADDQAGRPRRDWSKVEFLCKSCQKRKPRKSAGEGNVPKVKPATNGNSIQQPTAPPPVPQTRPHPQYHPYTNGHYAPPPPQLYPQPPQGADPNNLRGMPAYVPQPAAPAYGNQYLHSYPNAQASPYAHQASPYSAAARPMTHANGSSLPGAVPYGQQPVYPTYPPMQGYRPQPPPPHPYPSQPHGQTPSYWPGQGYPYAQLPHPPNGVQSQGYPSPGLHPGQPDKPGYGHGAFDAAQLLAMQAHRTPPAQSAPAPPPAPMPVSVAIPTHVGANGVLYFASAKTAVGLESELVELPESSFALSSLGNLLISLHPETKLEDVLKVSAWSVDESMVELEELKDRRLMGGEVVAIIPPVSGG</sequence>
<feature type="compositionally biased region" description="Basic residues" evidence="4">
    <location>
        <begin position="192"/>
        <end position="205"/>
    </location>
</feature>
<keyword evidence="7" id="KW-1185">Reference proteome</keyword>
<reference evidence="6 7" key="1">
    <citation type="submission" date="2014-04" db="EMBL/GenBank/DDBJ databases">
        <authorList>
            <consortium name="DOE Joint Genome Institute"/>
            <person name="Kuo A."/>
            <person name="Girlanda M."/>
            <person name="Perotto S."/>
            <person name="Kohler A."/>
            <person name="Nagy L.G."/>
            <person name="Floudas D."/>
            <person name="Copeland A."/>
            <person name="Barry K.W."/>
            <person name="Cichocki N."/>
            <person name="Veneault-Fourrey C."/>
            <person name="LaButti K."/>
            <person name="Lindquist E.A."/>
            <person name="Lipzen A."/>
            <person name="Lundell T."/>
            <person name="Morin E."/>
            <person name="Murat C."/>
            <person name="Sun H."/>
            <person name="Tunlid A."/>
            <person name="Henrissat B."/>
            <person name="Grigoriev I.V."/>
            <person name="Hibbett D.S."/>
            <person name="Martin F."/>
            <person name="Nordberg H.P."/>
            <person name="Cantor M.N."/>
            <person name="Hua S.X."/>
        </authorList>
    </citation>
    <scope>NUCLEOTIDE SEQUENCE [LARGE SCALE GENOMIC DNA]</scope>
    <source>
        <strain evidence="6 7">MUT 4182</strain>
    </source>
</reference>
<dbReference type="InterPro" id="IPR011011">
    <property type="entry name" value="Znf_FYVE_PHD"/>
</dbReference>
<reference evidence="7" key="2">
    <citation type="submission" date="2015-01" db="EMBL/GenBank/DDBJ databases">
        <title>Evolutionary Origins and Diversification of the Mycorrhizal Mutualists.</title>
        <authorList>
            <consortium name="DOE Joint Genome Institute"/>
            <consortium name="Mycorrhizal Genomics Consortium"/>
            <person name="Kohler A."/>
            <person name="Kuo A."/>
            <person name="Nagy L.G."/>
            <person name="Floudas D."/>
            <person name="Copeland A."/>
            <person name="Barry K.W."/>
            <person name="Cichocki N."/>
            <person name="Veneault-Fourrey C."/>
            <person name="LaButti K."/>
            <person name="Lindquist E.A."/>
            <person name="Lipzen A."/>
            <person name="Lundell T."/>
            <person name="Morin E."/>
            <person name="Murat C."/>
            <person name="Riley R."/>
            <person name="Ohm R."/>
            <person name="Sun H."/>
            <person name="Tunlid A."/>
            <person name="Henrissat B."/>
            <person name="Grigoriev I.V."/>
            <person name="Hibbett D.S."/>
            <person name="Martin F."/>
        </authorList>
    </citation>
    <scope>NUCLEOTIDE SEQUENCE [LARGE SCALE GENOMIC DNA]</scope>
    <source>
        <strain evidence="7">MUT 4182</strain>
    </source>
</reference>
<feature type="region of interest" description="Disordered" evidence="4">
    <location>
        <begin position="668"/>
        <end position="745"/>
    </location>
</feature>
<proteinExistence type="predicted"/>
<evidence type="ECO:0000256" key="4">
    <source>
        <dbReference type="SAM" id="MobiDB-lite"/>
    </source>
</evidence>
<dbReference type="GO" id="GO:0006355">
    <property type="term" value="P:regulation of DNA-templated transcription"/>
    <property type="evidence" value="ECO:0007669"/>
    <property type="project" value="InterPro"/>
</dbReference>
<gene>
    <name evidence="6" type="ORF">M407DRAFT_16571</name>
</gene>
<dbReference type="PANTHER" id="PTHR14296">
    <property type="entry name" value="REMODELING AND SPACING FACTOR 1"/>
    <property type="match status" value="1"/>
</dbReference>
<dbReference type="STRING" id="1051891.A0A0C3MLM2"/>
<dbReference type="HOGENOM" id="CLU_004503_0_0_1"/>
<keyword evidence="2" id="KW-0863">Zinc-finger</keyword>
<evidence type="ECO:0000259" key="5">
    <source>
        <dbReference type="SMART" id="SM00249"/>
    </source>
</evidence>
<dbReference type="EMBL" id="KN822942">
    <property type="protein sequence ID" value="KIO34597.1"/>
    <property type="molecule type" value="Genomic_DNA"/>
</dbReference>
<dbReference type="InterPro" id="IPR016155">
    <property type="entry name" value="Mopterin_synth/thiamin_S_b"/>
</dbReference>
<dbReference type="SMART" id="SM00249">
    <property type="entry name" value="PHD"/>
    <property type="match status" value="1"/>
</dbReference>
<keyword evidence="1" id="KW-0479">Metal-binding</keyword>
<dbReference type="Gene3D" id="3.10.20.30">
    <property type="match status" value="1"/>
</dbReference>
<dbReference type="InterPro" id="IPR003749">
    <property type="entry name" value="ThiS/MoaD-like"/>
</dbReference>
<dbReference type="Gene3D" id="3.30.40.10">
    <property type="entry name" value="Zinc/RING finger domain, C3HC4 (zinc finger)"/>
    <property type="match status" value="1"/>
</dbReference>
<dbReference type="Pfam" id="PF00628">
    <property type="entry name" value="PHD"/>
    <property type="match status" value="1"/>
</dbReference>
<evidence type="ECO:0000313" key="6">
    <source>
        <dbReference type="EMBL" id="KIO34597.1"/>
    </source>
</evidence>
<organism evidence="6 7">
    <name type="scientific">Tulasnella calospora MUT 4182</name>
    <dbReference type="NCBI Taxonomy" id="1051891"/>
    <lineage>
        <taxon>Eukaryota</taxon>
        <taxon>Fungi</taxon>
        <taxon>Dikarya</taxon>
        <taxon>Basidiomycota</taxon>
        <taxon>Agaricomycotina</taxon>
        <taxon>Agaricomycetes</taxon>
        <taxon>Cantharellales</taxon>
        <taxon>Tulasnellaceae</taxon>
        <taxon>Tulasnella</taxon>
    </lineage>
</organism>
<dbReference type="SUPFAM" id="SSF54285">
    <property type="entry name" value="MoaD/ThiS"/>
    <property type="match status" value="1"/>
</dbReference>
<protein>
    <recommendedName>
        <fullName evidence="5">Zinc finger PHD-type domain-containing protein</fullName>
    </recommendedName>
</protein>
<dbReference type="Pfam" id="PF02597">
    <property type="entry name" value="ThiS"/>
    <property type="match status" value="1"/>
</dbReference>
<feature type="region of interest" description="Disordered" evidence="4">
    <location>
        <begin position="573"/>
        <end position="603"/>
    </location>
</feature>
<dbReference type="InterPro" id="IPR001965">
    <property type="entry name" value="Znf_PHD"/>
</dbReference>
<evidence type="ECO:0000313" key="7">
    <source>
        <dbReference type="Proteomes" id="UP000054248"/>
    </source>
</evidence>
<feature type="compositionally biased region" description="Basic and acidic residues" evidence="4">
    <location>
        <begin position="301"/>
        <end position="310"/>
    </location>
</feature>
<dbReference type="CDD" id="cd00754">
    <property type="entry name" value="Ubl_MoaD"/>
    <property type="match status" value="1"/>
</dbReference>
<feature type="compositionally biased region" description="Pro residues" evidence="4">
    <location>
        <begin position="697"/>
        <end position="706"/>
    </location>
</feature>
<dbReference type="InterPro" id="IPR019787">
    <property type="entry name" value="Znf_PHD-finger"/>
</dbReference>
<feature type="compositionally biased region" description="Acidic residues" evidence="4">
    <location>
        <begin position="343"/>
        <end position="387"/>
    </location>
</feature>